<keyword evidence="2" id="KW-0808">Transferase</keyword>
<feature type="domain" description="Glycosyltransferase 2-like" evidence="1">
    <location>
        <begin position="12"/>
        <end position="173"/>
    </location>
</feature>
<dbReference type="CDD" id="cd04186">
    <property type="entry name" value="GT_2_like_c"/>
    <property type="match status" value="1"/>
</dbReference>
<evidence type="ECO:0000313" key="2">
    <source>
        <dbReference type="EMBL" id="RKF12375.1"/>
    </source>
</evidence>
<dbReference type="Proteomes" id="UP000281128">
    <property type="component" value="Unassembled WGS sequence"/>
</dbReference>
<accession>A0A3A8AR95</accession>
<dbReference type="EMBL" id="RAPE01000008">
    <property type="protein sequence ID" value="RKF12375.1"/>
    <property type="molecule type" value="Genomic_DNA"/>
</dbReference>
<keyword evidence="3" id="KW-1185">Reference proteome</keyword>
<evidence type="ECO:0000313" key="3">
    <source>
        <dbReference type="Proteomes" id="UP000281128"/>
    </source>
</evidence>
<dbReference type="Pfam" id="PF00535">
    <property type="entry name" value="Glycos_transf_2"/>
    <property type="match status" value="1"/>
</dbReference>
<evidence type="ECO:0000259" key="1">
    <source>
        <dbReference type="Pfam" id="PF00535"/>
    </source>
</evidence>
<dbReference type="GO" id="GO:0016740">
    <property type="term" value="F:transferase activity"/>
    <property type="evidence" value="ECO:0007669"/>
    <property type="project" value="UniProtKB-KW"/>
</dbReference>
<dbReference type="PANTHER" id="PTHR43179:SF7">
    <property type="entry name" value="RHAMNOSYLTRANSFERASE WBBL"/>
    <property type="match status" value="1"/>
</dbReference>
<reference evidence="2 3" key="1">
    <citation type="submission" date="2018-09" db="EMBL/GenBank/DDBJ databases">
        <title>Roseovarius spongiae sp. nov., isolated from a marine sponge.</title>
        <authorList>
            <person name="Zhuang L."/>
            <person name="Luo L."/>
        </authorList>
    </citation>
    <scope>NUCLEOTIDE SEQUENCE [LARGE SCALE GENOMIC DNA]</scope>
    <source>
        <strain evidence="2 3">HN-E21</strain>
    </source>
</reference>
<dbReference type="SUPFAM" id="SSF53448">
    <property type="entry name" value="Nucleotide-diphospho-sugar transferases"/>
    <property type="match status" value="1"/>
</dbReference>
<protein>
    <submittedName>
        <fullName evidence="2">Glycosyltransferase family 2 protein</fullName>
    </submittedName>
</protein>
<name>A0A3A8AR95_9RHOB</name>
<dbReference type="AlphaFoldDB" id="A0A3A8AR95"/>
<proteinExistence type="predicted"/>
<sequence>MSYETSTLPEFSIIIISYNTRDMTLACLSSVYAQTKGDFEIVVLDNASTDGSAEAIRQDFPEVTLVAESVNHGFGPAHHVALPYCRSPWLLLLNPDTVVLDGALDRLMAFRDQRPEAGIWGGRTLYADGRLNPSSCWHRQTPWSLFCRASGLAVIFRNSSFFNVEAYGGWRRDDVRDVDIVTGCLFLISRETWDRLGGFDPVFTMYGEEADLCLRARDIGVRPAITPEATIIHYGGASEKARSDKLVRILRAKAELIKRHFSPSTLRLGLFLLKLWPLSRHLALSVIISLPRMDRFHDTALAWRNVWKRRAEWCDGF</sequence>
<organism evidence="2 3">
    <name type="scientific">Roseovarius spongiae</name>
    <dbReference type="NCBI Taxonomy" id="2320272"/>
    <lineage>
        <taxon>Bacteria</taxon>
        <taxon>Pseudomonadati</taxon>
        <taxon>Pseudomonadota</taxon>
        <taxon>Alphaproteobacteria</taxon>
        <taxon>Rhodobacterales</taxon>
        <taxon>Roseobacteraceae</taxon>
        <taxon>Roseovarius</taxon>
    </lineage>
</organism>
<dbReference type="RefSeq" id="WP_121169017.1">
    <property type="nucleotide sequence ID" value="NZ_RAPE01000008.1"/>
</dbReference>
<dbReference type="Gene3D" id="3.90.550.10">
    <property type="entry name" value="Spore Coat Polysaccharide Biosynthesis Protein SpsA, Chain A"/>
    <property type="match status" value="1"/>
</dbReference>
<comment type="caution">
    <text evidence="2">The sequence shown here is derived from an EMBL/GenBank/DDBJ whole genome shotgun (WGS) entry which is preliminary data.</text>
</comment>
<dbReference type="PANTHER" id="PTHR43179">
    <property type="entry name" value="RHAMNOSYLTRANSFERASE WBBL"/>
    <property type="match status" value="1"/>
</dbReference>
<dbReference type="InterPro" id="IPR001173">
    <property type="entry name" value="Glyco_trans_2-like"/>
</dbReference>
<dbReference type="OrthoDB" id="9771846at2"/>
<gene>
    <name evidence="2" type="ORF">D6850_18045</name>
</gene>
<dbReference type="InterPro" id="IPR029044">
    <property type="entry name" value="Nucleotide-diphossugar_trans"/>
</dbReference>